<accession>A0ABT6MW46</accession>
<evidence type="ECO:0000313" key="2">
    <source>
        <dbReference type="Proteomes" id="UP001160625"/>
    </source>
</evidence>
<comment type="caution">
    <text evidence="1">The sequence shown here is derived from an EMBL/GenBank/DDBJ whole genome shotgun (WGS) entry which is preliminary data.</text>
</comment>
<dbReference type="SUPFAM" id="SSF88713">
    <property type="entry name" value="Glycoside hydrolase/deacetylase"/>
    <property type="match status" value="1"/>
</dbReference>
<gene>
    <name evidence="1" type="ORF">QGN17_00570</name>
</gene>
<proteinExistence type="predicted"/>
<organism evidence="1 2">
    <name type="scientific">Sphingomonas oryzagri</name>
    <dbReference type="NCBI Taxonomy" id="3042314"/>
    <lineage>
        <taxon>Bacteria</taxon>
        <taxon>Pseudomonadati</taxon>
        <taxon>Pseudomonadota</taxon>
        <taxon>Alphaproteobacteria</taxon>
        <taxon>Sphingomonadales</taxon>
        <taxon>Sphingomonadaceae</taxon>
        <taxon>Sphingomonas</taxon>
    </lineage>
</organism>
<evidence type="ECO:0000313" key="1">
    <source>
        <dbReference type="EMBL" id="MDH7637209.1"/>
    </source>
</evidence>
<dbReference type="Proteomes" id="UP001160625">
    <property type="component" value="Unassembled WGS sequence"/>
</dbReference>
<dbReference type="EMBL" id="JARYGZ010000001">
    <property type="protein sequence ID" value="MDH7637209.1"/>
    <property type="molecule type" value="Genomic_DNA"/>
</dbReference>
<keyword evidence="2" id="KW-1185">Reference proteome</keyword>
<dbReference type="RefSeq" id="WP_281042572.1">
    <property type="nucleotide sequence ID" value="NZ_JARYGZ010000001.1"/>
</dbReference>
<dbReference type="Gene3D" id="3.20.20.370">
    <property type="entry name" value="Glycoside hydrolase/deacetylase"/>
    <property type="match status" value="1"/>
</dbReference>
<reference evidence="1" key="1">
    <citation type="submission" date="2023-04" db="EMBL/GenBank/DDBJ databases">
        <title>Sphingomonas sp. MAHUQ-71 isolated from rice field.</title>
        <authorList>
            <person name="Huq M.A."/>
        </authorList>
    </citation>
    <scope>NUCLEOTIDE SEQUENCE</scope>
    <source>
        <strain evidence="1">MAHUQ-71</strain>
    </source>
</reference>
<dbReference type="InterPro" id="IPR011330">
    <property type="entry name" value="Glyco_hydro/deAcase_b/a-brl"/>
</dbReference>
<name>A0ABT6MW46_9SPHN</name>
<sequence>MATGILLSIDTELTWRAHEGGASWLENYARSIEPGGAGISYQLSMLAQHGLKACFFVDPLPALLFGIDPIRQMVGTILEAGQEVQLHLHPMWTQADRRTPRADPVRFELTQFSEDEQFDLILKGRELLRQAGAPDPVAFRAGSFAANADTLRAIQRAGFRIDSSHNGSLMPWPCETGLSNRAVAPLGVGKLIELPVGLLEEGGGRTRHLQIGAVSLAEMKAALVHAESEGSPVVTLVGHSFELATRDGERANDMVRYRFDGLCAWLAEQRGRFPTCHARELRHLALDVPATPCPASQVTRFGRMAMQGLANLRYERRL</sequence>
<protein>
    <submittedName>
        <fullName evidence="1">Polysaccharide deacetylase</fullName>
    </submittedName>
</protein>